<dbReference type="NCBIfam" id="NF005656">
    <property type="entry name" value="PRK07431.1"/>
    <property type="match status" value="1"/>
</dbReference>
<dbReference type="InterPro" id="IPR041740">
    <property type="entry name" value="AKii-LysC-BS"/>
</dbReference>
<dbReference type="RefSeq" id="WP_146399229.1">
    <property type="nucleotide sequence ID" value="NZ_SJPQ01000002.1"/>
</dbReference>
<dbReference type="InterPro" id="IPR054352">
    <property type="entry name" value="ACT_Aspartokinase"/>
</dbReference>
<dbReference type="InterPro" id="IPR045865">
    <property type="entry name" value="ACT-like_dom_sf"/>
</dbReference>
<comment type="similarity">
    <text evidence="4">Belongs to the aspartokinase family.</text>
</comment>
<proteinExistence type="inferred from homology"/>
<protein>
    <recommendedName>
        <fullName evidence="5">aspartate kinase</fullName>
        <ecNumber evidence="5">2.7.2.4</ecNumber>
    </recommendedName>
</protein>
<dbReference type="SUPFAM" id="SSF55021">
    <property type="entry name" value="ACT-like"/>
    <property type="match status" value="4"/>
</dbReference>
<dbReference type="GO" id="GO:0005524">
    <property type="term" value="F:ATP binding"/>
    <property type="evidence" value="ECO:0007669"/>
    <property type="project" value="UniProtKB-KW"/>
</dbReference>
<evidence type="ECO:0000256" key="10">
    <source>
        <dbReference type="ARBA" id="ARBA00022777"/>
    </source>
</evidence>
<evidence type="ECO:0000256" key="14">
    <source>
        <dbReference type="RuleBase" id="RU004249"/>
    </source>
</evidence>
<evidence type="ECO:0000313" key="16">
    <source>
        <dbReference type="EMBL" id="TWT88299.1"/>
    </source>
</evidence>
<keyword evidence="17" id="KW-1185">Reference proteome</keyword>
<dbReference type="NCBIfam" id="NF005155">
    <property type="entry name" value="PRK06635.1-4"/>
    <property type="match status" value="1"/>
</dbReference>
<reference evidence="16 17" key="1">
    <citation type="submission" date="2019-02" db="EMBL/GenBank/DDBJ databases">
        <title>Deep-cultivation of Planctomycetes and their phenomic and genomic characterization uncovers novel biology.</title>
        <authorList>
            <person name="Wiegand S."/>
            <person name="Jogler M."/>
            <person name="Boedeker C."/>
            <person name="Pinto D."/>
            <person name="Vollmers J."/>
            <person name="Rivas-Marin E."/>
            <person name="Kohn T."/>
            <person name="Peeters S.H."/>
            <person name="Heuer A."/>
            <person name="Rast P."/>
            <person name="Oberbeckmann S."/>
            <person name="Bunk B."/>
            <person name="Jeske O."/>
            <person name="Meyerdierks A."/>
            <person name="Storesund J.E."/>
            <person name="Kallscheuer N."/>
            <person name="Luecker S."/>
            <person name="Lage O.M."/>
            <person name="Pohl T."/>
            <person name="Merkel B.J."/>
            <person name="Hornburger P."/>
            <person name="Mueller R.-W."/>
            <person name="Bruemmer F."/>
            <person name="Labrenz M."/>
            <person name="Spormann A.M."/>
            <person name="Op Den Camp H."/>
            <person name="Overmann J."/>
            <person name="Amann R."/>
            <person name="Jetten M.S.M."/>
            <person name="Mascher T."/>
            <person name="Medema M.H."/>
            <person name="Devos D.P."/>
            <person name="Kaster A.-K."/>
            <person name="Ovreas L."/>
            <person name="Rohde M."/>
            <person name="Galperin M.Y."/>
            <person name="Jogler C."/>
        </authorList>
    </citation>
    <scope>NUCLEOTIDE SEQUENCE [LARGE SCALE GENOMIC DNA]</scope>
    <source>
        <strain evidence="16 17">Mal64</strain>
    </source>
</reference>
<accession>A0A5C5ZLL9</accession>
<dbReference type="GO" id="GO:0009088">
    <property type="term" value="P:threonine biosynthetic process"/>
    <property type="evidence" value="ECO:0007669"/>
    <property type="project" value="UniProtKB-UniPathway"/>
</dbReference>
<dbReference type="CDD" id="cd04261">
    <property type="entry name" value="AAK_AKii-LysC-BS"/>
    <property type="match status" value="1"/>
</dbReference>
<dbReference type="CDD" id="cd04923">
    <property type="entry name" value="ACT_AK-LysC-DapG-like_2"/>
    <property type="match status" value="1"/>
</dbReference>
<keyword evidence="8" id="KW-0677">Repeat</keyword>
<evidence type="ECO:0000256" key="4">
    <source>
        <dbReference type="ARBA" id="ARBA00010122"/>
    </source>
</evidence>
<comment type="caution">
    <text evidence="16">The sequence shown here is derived from an EMBL/GenBank/DDBJ whole genome shotgun (WGS) entry which is preliminary data.</text>
</comment>
<dbReference type="InterPro" id="IPR036393">
    <property type="entry name" value="AceGlu_kinase-like_sf"/>
</dbReference>
<dbReference type="EC" id="2.7.2.4" evidence="5"/>
<dbReference type="Pfam" id="PF01842">
    <property type="entry name" value="ACT"/>
    <property type="match status" value="1"/>
</dbReference>
<dbReference type="GO" id="GO:0009089">
    <property type="term" value="P:lysine biosynthetic process via diaminopimelate"/>
    <property type="evidence" value="ECO:0007669"/>
    <property type="project" value="UniProtKB-UniPathway"/>
</dbReference>
<evidence type="ECO:0000256" key="11">
    <source>
        <dbReference type="ARBA" id="ARBA00022840"/>
    </source>
</evidence>
<dbReference type="PANTHER" id="PTHR21499:SF3">
    <property type="entry name" value="ASPARTOKINASE"/>
    <property type="match status" value="1"/>
</dbReference>
<keyword evidence="6 14" id="KW-0028">Amino-acid biosynthesis</keyword>
<dbReference type="SUPFAM" id="SSF53633">
    <property type="entry name" value="Carbamate kinase-like"/>
    <property type="match status" value="1"/>
</dbReference>
<dbReference type="UniPathway" id="UPA00051">
    <property type="reaction ID" value="UER00462"/>
</dbReference>
<dbReference type="GO" id="GO:0009090">
    <property type="term" value="P:homoserine biosynthetic process"/>
    <property type="evidence" value="ECO:0007669"/>
    <property type="project" value="TreeGrafter"/>
</dbReference>
<dbReference type="PANTHER" id="PTHR21499">
    <property type="entry name" value="ASPARTATE KINASE"/>
    <property type="match status" value="1"/>
</dbReference>
<dbReference type="GO" id="GO:0005829">
    <property type="term" value="C:cytosol"/>
    <property type="evidence" value="ECO:0007669"/>
    <property type="project" value="TreeGrafter"/>
</dbReference>
<evidence type="ECO:0000256" key="1">
    <source>
        <dbReference type="ARBA" id="ARBA00004766"/>
    </source>
</evidence>
<evidence type="ECO:0000313" key="17">
    <source>
        <dbReference type="Proteomes" id="UP000315440"/>
    </source>
</evidence>
<gene>
    <name evidence="16" type="primary">lysC</name>
    <name evidence="16" type="ORF">Mal64_17780</name>
</gene>
<evidence type="ECO:0000256" key="12">
    <source>
        <dbReference type="ARBA" id="ARBA00023154"/>
    </source>
</evidence>
<dbReference type="Gene3D" id="3.40.1160.10">
    <property type="entry name" value="Acetylglutamate kinase-like"/>
    <property type="match status" value="1"/>
</dbReference>
<dbReference type="UniPathway" id="UPA00034">
    <property type="reaction ID" value="UER00015"/>
</dbReference>
<dbReference type="Gene3D" id="3.30.2130.10">
    <property type="entry name" value="VC0802-like"/>
    <property type="match status" value="2"/>
</dbReference>
<dbReference type="OrthoDB" id="9799110at2"/>
<dbReference type="AlphaFoldDB" id="A0A5C5ZLL9"/>
<dbReference type="InterPro" id="IPR002912">
    <property type="entry name" value="ACT_dom"/>
</dbReference>
<dbReference type="FunFam" id="3.30.2130.10:FF:000001">
    <property type="entry name" value="Bifunctional aspartokinase/homoserine dehydrogenase"/>
    <property type="match status" value="1"/>
</dbReference>
<feature type="domain" description="ACT" evidence="15">
    <location>
        <begin position="455"/>
        <end position="539"/>
    </location>
</feature>
<comment type="pathway">
    <text evidence="2 14">Amino-acid biosynthesis; L-methionine biosynthesis via de novo pathway; L-homoserine from L-aspartate: step 1/3.</text>
</comment>
<evidence type="ECO:0000256" key="5">
    <source>
        <dbReference type="ARBA" id="ARBA00013059"/>
    </source>
</evidence>
<dbReference type="EMBL" id="SJPQ01000002">
    <property type="protein sequence ID" value="TWT88299.1"/>
    <property type="molecule type" value="Genomic_DNA"/>
</dbReference>
<dbReference type="InterPro" id="IPR018042">
    <property type="entry name" value="Aspartate_kinase_CS"/>
</dbReference>
<feature type="domain" description="ACT" evidence="15">
    <location>
        <begin position="265"/>
        <end position="348"/>
    </location>
</feature>
<sequence length="595" mass="61297">MSLVVQKFGGTSVADAEKIRAAARRALRAQQQGAQVVMVVSAMGKNTDLLVDLAGQVCDEPAAREMDMLLSTGEQVSVALVAMAIHDLGGKAVSLTGGQIGVKTDSSHGKARIQSISTERMQRLLNEGNIVIAAGFQGVDEDLNITTLGRGGSDTSAVALAAVLGADMCEIYTDVDGVFTTDPRVEPSARKMSHVSHDEMLELASLGAGVMHSRSIEFGKKFCVPIHVRNSGVFTDDPGTIIGPLTESSERPVSGAALTKSEARITVAGVPDRPGSSLALFERMAGENIAVDMIVQNAGDGGRADISFTVLEVDLKRALAAVHEAAETLGCESVSHDDTVSKVSVVGIGMATQAGVADRMFRALAEAGINIQAITTSSIKVSCLVGRDRGAEALRVAHGEFELDKAPEGRATFDDCLHAAKRVQGADAAAVVARLSAMEDLTVHGCGLDDSQALVTLSAVPDTPGIAADIFEAVAAHGIVVDMIVQSVGRDGKTAVAFTVPAADVQRAGEVAAEIVARFGGASSVDPGVAILTVTGVGIRSHTGVGSRMFRALTDAGINVELISTSEVQVSVVVEGAKGPAGLKAMEKAFADVIG</sequence>
<dbReference type="FunFam" id="3.40.1160.10:FF:000002">
    <property type="entry name" value="Aspartokinase"/>
    <property type="match status" value="1"/>
</dbReference>
<evidence type="ECO:0000256" key="6">
    <source>
        <dbReference type="ARBA" id="ARBA00022605"/>
    </source>
</evidence>
<dbReference type="NCBIfam" id="NF005154">
    <property type="entry name" value="PRK06635.1-2"/>
    <property type="match status" value="1"/>
</dbReference>
<dbReference type="UniPathway" id="UPA00050">
    <property type="reaction ID" value="UER00461"/>
</dbReference>
<name>A0A5C5ZLL9_9BACT</name>
<keyword evidence="9" id="KW-0547">Nucleotide-binding</keyword>
<dbReference type="Proteomes" id="UP000315440">
    <property type="component" value="Unassembled WGS sequence"/>
</dbReference>
<dbReference type="CDD" id="cd04913">
    <property type="entry name" value="ACT_AKii-LysC-BS-like_1"/>
    <property type="match status" value="2"/>
</dbReference>
<dbReference type="PROSITE" id="PS00324">
    <property type="entry name" value="ASPARTOKINASE"/>
    <property type="match status" value="1"/>
</dbReference>
<evidence type="ECO:0000256" key="13">
    <source>
        <dbReference type="ARBA" id="ARBA00047872"/>
    </source>
</evidence>
<keyword evidence="10 16" id="KW-0418">Kinase</keyword>
<evidence type="ECO:0000256" key="3">
    <source>
        <dbReference type="ARBA" id="ARBA00005139"/>
    </source>
</evidence>
<dbReference type="Pfam" id="PF22468">
    <property type="entry name" value="ACT_9"/>
    <property type="match status" value="3"/>
</dbReference>
<dbReference type="GO" id="GO:0004072">
    <property type="term" value="F:aspartate kinase activity"/>
    <property type="evidence" value="ECO:0007669"/>
    <property type="project" value="UniProtKB-EC"/>
</dbReference>
<dbReference type="Pfam" id="PF00696">
    <property type="entry name" value="AA_kinase"/>
    <property type="match status" value="1"/>
</dbReference>
<comment type="pathway">
    <text evidence="3 14">Amino-acid biosynthesis; L-threonine biosynthesis; L-threonine from L-aspartate: step 1/5.</text>
</comment>
<evidence type="ECO:0000256" key="2">
    <source>
        <dbReference type="ARBA" id="ARBA00004986"/>
    </source>
</evidence>
<evidence type="ECO:0000259" key="15">
    <source>
        <dbReference type="PROSITE" id="PS51671"/>
    </source>
</evidence>
<dbReference type="InterPro" id="IPR001048">
    <property type="entry name" value="Asp/Glu/Uridylate_kinase"/>
</dbReference>
<comment type="catalytic activity">
    <reaction evidence="13">
        <text>L-aspartate + ATP = 4-phospho-L-aspartate + ADP</text>
        <dbReference type="Rhea" id="RHEA:23776"/>
        <dbReference type="ChEBI" id="CHEBI:29991"/>
        <dbReference type="ChEBI" id="CHEBI:30616"/>
        <dbReference type="ChEBI" id="CHEBI:57535"/>
        <dbReference type="ChEBI" id="CHEBI:456216"/>
        <dbReference type="EC" id="2.7.2.4"/>
    </reaction>
</comment>
<keyword evidence="7 16" id="KW-0808">Transferase</keyword>
<dbReference type="NCBIfam" id="TIGR00657">
    <property type="entry name" value="asp_kinases"/>
    <property type="match status" value="1"/>
</dbReference>
<keyword evidence="12" id="KW-0457">Lysine biosynthesis</keyword>
<comment type="pathway">
    <text evidence="1 14">Amino-acid biosynthesis; L-lysine biosynthesis via DAP pathway; (S)-tetrahydrodipicolinate from L-aspartate: step 1/4.</text>
</comment>
<evidence type="ECO:0000256" key="7">
    <source>
        <dbReference type="ARBA" id="ARBA00022679"/>
    </source>
</evidence>
<dbReference type="NCBIfam" id="TIGR00656">
    <property type="entry name" value="asp_kin_monofn"/>
    <property type="match status" value="1"/>
</dbReference>
<dbReference type="InterPro" id="IPR001341">
    <property type="entry name" value="Asp_kinase"/>
</dbReference>
<organism evidence="16 17">
    <name type="scientific">Pseudobythopirellula maris</name>
    <dbReference type="NCBI Taxonomy" id="2527991"/>
    <lineage>
        <taxon>Bacteria</taxon>
        <taxon>Pseudomonadati</taxon>
        <taxon>Planctomycetota</taxon>
        <taxon>Planctomycetia</taxon>
        <taxon>Pirellulales</taxon>
        <taxon>Lacipirellulaceae</taxon>
        <taxon>Pseudobythopirellula</taxon>
    </lineage>
</organism>
<dbReference type="InterPro" id="IPR005260">
    <property type="entry name" value="Asp_kin_monofn"/>
</dbReference>
<evidence type="ECO:0000256" key="9">
    <source>
        <dbReference type="ARBA" id="ARBA00022741"/>
    </source>
</evidence>
<evidence type="ECO:0000256" key="8">
    <source>
        <dbReference type="ARBA" id="ARBA00022737"/>
    </source>
</evidence>
<dbReference type="PROSITE" id="PS51671">
    <property type="entry name" value="ACT"/>
    <property type="match status" value="2"/>
</dbReference>
<keyword evidence="11" id="KW-0067">ATP-binding</keyword>